<evidence type="ECO:0000256" key="1">
    <source>
        <dbReference type="ARBA" id="ARBA00001947"/>
    </source>
</evidence>
<keyword evidence="6" id="KW-0256">Endoplasmic reticulum</keyword>
<evidence type="ECO:0000256" key="5">
    <source>
        <dbReference type="ARBA" id="ARBA00022723"/>
    </source>
</evidence>
<evidence type="ECO:0000256" key="14">
    <source>
        <dbReference type="SAM" id="Phobius"/>
    </source>
</evidence>
<feature type="transmembrane region" description="Helical" evidence="14">
    <location>
        <begin position="57"/>
        <end position="77"/>
    </location>
</feature>
<evidence type="ECO:0000256" key="7">
    <source>
        <dbReference type="ARBA" id="ARBA00022832"/>
    </source>
</evidence>
<sequence length="219" mass="25144">MNAAKANLRRPETTRMFESDFLEWFSRIHPATPFIAWIPVSSYVVYRSASRGDLSGLGIAGLFLLGVFAWTLAEYVLHRYVFHWTKDTPLGRRIHFLVHGVHHDFPNDKDRLVMPLGASIPLGVIFYALYYFTMGPRLGEPFFAGFVIGYLLYDGTHYAVHHFKQTTRIGKFLRRHHMMHHHADHDGGFGVSSPLWDLVFNTMPQPQKRKASTETPVST</sequence>
<feature type="transmembrane region" description="Helical" evidence="14">
    <location>
        <begin position="112"/>
        <end position="130"/>
    </location>
</feature>
<dbReference type="EMBL" id="CP089984">
    <property type="protein sequence ID" value="WXB20147.1"/>
    <property type="molecule type" value="Genomic_DNA"/>
</dbReference>
<evidence type="ECO:0000256" key="8">
    <source>
        <dbReference type="ARBA" id="ARBA00022833"/>
    </source>
</evidence>
<dbReference type="InterPro" id="IPR014430">
    <property type="entry name" value="Scs7"/>
</dbReference>
<evidence type="ECO:0000313" key="16">
    <source>
        <dbReference type="EMBL" id="WXB20147.1"/>
    </source>
</evidence>
<dbReference type="RefSeq" id="WP_394829753.1">
    <property type="nucleotide sequence ID" value="NZ_CP089984.1"/>
</dbReference>
<feature type="domain" description="Fatty acid hydroxylase" evidence="15">
    <location>
        <begin position="63"/>
        <end position="202"/>
    </location>
</feature>
<accession>A0ABZ2MCA1</accession>
<keyword evidence="4 14" id="KW-0812">Transmembrane</keyword>
<keyword evidence="13" id="KW-0275">Fatty acid biosynthesis</keyword>
<organism evidence="16 17">
    <name type="scientific">Pendulispora albinea</name>
    <dbReference type="NCBI Taxonomy" id="2741071"/>
    <lineage>
        <taxon>Bacteria</taxon>
        <taxon>Pseudomonadati</taxon>
        <taxon>Myxococcota</taxon>
        <taxon>Myxococcia</taxon>
        <taxon>Myxococcales</taxon>
        <taxon>Sorangiineae</taxon>
        <taxon>Pendulisporaceae</taxon>
        <taxon>Pendulispora</taxon>
    </lineage>
</organism>
<reference evidence="16 17" key="1">
    <citation type="submission" date="2021-12" db="EMBL/GenBank/DDBJ databases">
        <title>Discovery of the Pendulisporaceae a myxobacterial family with distinct sporulation behavior and unique specialized metabolism.</title>
        <authorList>
            <person name="Garcia R."/>
            <person name="Popoff A."/>
            <person name="Bader C.D."/>
            <person name="Loehr J."/>
            <person name="Walesch S."/>
            <person name="Walt C."/>
            <person name="Boldt J."/>
            <person name="Bunk B."/>
            <person name="Haeckl F.J.F.P.J."/>
            <person name="Gunesch A.P."/>
            <person name="Birkelbach J."/>
            <person name="Nuebel U."/>
            <person name="Pietschmann T."/>
            <person name="Bach T."/>
            <person name="Mueller R."/>
        </authorList>
    </citation>
    <scope>NUCLEOTIDE SEQUENCE [LARGE SCALE GENOMIC DNA]</scope>
    <source>
        <strain evidence="16 17">MSr11954</strain>
    </source>
</reference>
<feature type="transmembrane region" description="Helical" evidence="14">
    <location>
        <begin position="21"/>
        <end position="45"/>
    </location>
</feature>
<comment type="subcellular location">
    <subcellularLocation>
        <location evidence="2">Endoplasmic reticulum membrane</location>
        <topology evidence="2">Multi-pass membrane protein</topology>
    </subcellularLocation>
</comment>
<name>A0ABZ2MCA1_9BACT</name>
<evidence type="ECO:0000256" key="11">
    <source>
        <dbReference type="ARBA" id="ARBA00023098"/>
    </source>
</evidence>
<evidence type="ECO:0000256" key="2">
    <source>
        <dbReference type="ARBA" id="ARBA00004477"/>
    </source>
</evidence>
<dbReference type="Proteomes" id="UP001370348">
    <property type="component" value="Chromosome"/>
</dbReference>
<keyword evidence="12 14" id="KW-0472">Membrane</keyword>
<dbReference type="Pfam" id="PF04116">
    <property type="entry name" value="FA_hydroxylase"/>
    <property type="match status" value="1"/>
</dbReference>
<evidence type="ECO:0000256" key="13">
    <source>
        <dbReference type="ARBA" id="ARBA00023160"/>
    </source>
</evidence>
<dbReference type="PANTHER" id="PTHR12863">
    <property type="entry name" value="FATTY ACID HYDROXYLASE"/>
    <property type="match status" value="1"/>
</dbReference>
<evidence type="ECO:0000256" key="10">
    <source>
        <dbReference type="ARBA" id="ARBA00023002"/>
    </source>
</evidence>
<feature type="transmembrane region" description="Helical" evidence="14">
    <location>
        <begin position="142"/>
        <end position="160"/>
    </location>
</feature>
<evidence type="ECO:0000256" key="9">
    <source>
        <dbReference type="ARBA" id="ARBA00022989"/>
    </source>
</evidence>
<keyword evidence="10" id="KW-0560">Oxidoreductase</keyword>
<keyword evidence="9 14" id="KW-1133">Transmembrane helix</keyword>
<keyword evidence="8" id="KW-0862">Zinc</keyword>
<proteinExistence type="predicted"/>
<comment type="cofactor">
    <cofactor evidence="1">
        <name>Zn(2+)</name>
        <dbReference type="ChEBI" id="CHEBI:29105"/>
    </cofactor>
</comment>
<dbReference type="InterPro" id="IPR006694">
    <property type="entry name" value="Fatty_acid_hydroxylase"/>
</dbReference>
<keyword evidence="5" id="KW-0479">Metal-binding</keyword>
<keyword evidence="3" id="KW-0444">Lipid biosynthesis</keyword>
<evidence type="ECO:0000259" key="15">
    <source>
        <dbReference type="Pfam" id="PF04116"/>
    </source>
</evidence>
<keyword evidence="7" id="KW-0276">Fatty acid metabolism</keyword>
<evidence type="ECO:0000256" key="3">
    <source>
        <dbReference type="ARBA" id="ARBA00022516"/>
    </source>
</evidence>
<protein>
    <submittedName>
        <fullName evidence="16">Sterol desaturase family protein</fullName>
    </submittedName>
</protein>
<evidence type="ECO:0000256" key="6">
    <source>
        <dbReference type="ARBA" id="ARBA00022824"/>
    </source>
</evidence>
<keyword evidence="11" id="KW-0443">Lipid metabolism</keyword>
<keyword evidence="17" id="KW-1185">Reference proteome</keyword>
<evidence type="ECO:0000256" key="12">
    <source>
        <dbReference type="ARBA" id="ARBA00023136"/>
    </source>
</evidence>
<gene>
    <name evidence="16" type="ORF">LZC94_23380</name>
</gene>
<evidence type="ECO:0000256" key="4">
    <source>
        <dbReference type="ARBA" id="ARBA00022692"/>
    </source>
</evidence>
<dbReference type="PANTHER" id="PTHR12863:SF1">
    <property type="entry name" value="FATTY ACID 2-HYDROXYLASE"/>
    <property type="match status" value="1"/>
</dbReference>
<evidence type="ECO:0000313" key="17">
    <source>
        <dbReference type="Proteomes" id="UP001370348"/>
    </source>
</evidence>